<dbReference type="EC" id="2.7.7.49" evidence="2 13"/>
<dbReference type="GO" id="GO:0042162">
    <property type="term" value="F:telomeric DNA binding"/>
    <property type="evidence" value="ECO:0007669"/>
    <property type="project" value="TreeGrafter"/>
</dbReference>
<dbReference type="PANTHER" id="PTHR12066:SF0">
    <property type="entry name" value="TELOMERASE REVERSE TRANSCRIPTASE"/>
    <property type="match status" value="1"/>
</dbReference>
<evidence type="ECO:0000256" key="7">
    <source>
        <dbReference type="ARBA" id="ARBA00022723"/>
    </source>
</evidence>
<dbReference type="Gene3D" id="1.10.132.70">
    <property type="match status" value="1"/>
</dbReference>
<evidence type="ECO:0000256" key="5">
    <source>
        <dbReference type="ARBA" id="ARBA00022679"/>
    </source>
</evidence>
<dbReference type="InterPro" id="IPR049139">
    <property type="entry name" value="TERT_C"/>
</dbReference>
<evidence type="ECO:0000259" key="15">
    <source>
        <dbReference type="PROSITE" id="PS50878"/>
    </source>
</evidence>
<keyword evidence="17" id="KW-1185">Reference proteome</keyword>
<keyword evidence="5 13" id="KW-0808">Transferase</keyword>
<protein>
    <recommendedName>
        <fullName evidence="3 13">Telomerase reverse transcriptase</fullName>
        <ecNumber evidence="2 13">2.7.7.49</ecNumber>
    </recommendedName>
    <alternativeName>
        <fullName evidence="13">Telomerase catalytic subunit</fullName>
    </alternativeName>
</protein>
<dbReference type="Pfam" id="PF11474">
    <property type="entry name" value="TEN_TERT"/>
    <property type="match status" value="1"/>
</dbReference>
<evidence type="ECO:0000256" key="11">
    <source>
        <dbReference type="ARBA" id="ARBA00023242"/>
    </source>
</evidence>
<dbReference type="InterPro" id="IPR000477">
    <property type="entry name" value="RT_dom"/>
</dbReference>
<dbReference type="GO" id="GO:0003720">
    <property type="term" value="F:telomerase activity"/>
    <property type="evidence" value="ECO:0007669"/>
    <property type="project" value="InterPro"/>
</dbReference>
<evidence type="ECO:0000256" key="1">
    <source>
        <dbReference type="ARBA" id="ARBA00008001"/>
    </source>
</evidence>
<sequence length="1100" mass="121770">MAATNPGALPLREGLTLQQQSTQTELLNRAIETLVRAVQGEANVLSLGFRKRRPSTSAFYLQGMHNAEAYYPNTTTKSLRDGPWPLLLSRIGDSLMLYLLMHVSIFLPLANGCYLQVAGTPIGKVVWHQKRNKTAAGNQASASMHQRSRSQAQRAARPSSWQRRKAAKQRQAMLIDNSALVTNAARSGDGADQWGTQALTDSPMELWDFSSQPDLPADPGNEPEDAFTEEMAAVDPILYCSSFGRQPGLPSQHILRALHGKQDAARILYASIFLPGAPKAKHAWNQACAPLTQLPPAPKRIQKQHRQLLRPLQRMLGREQNQPPDGSAGPTVTAFVWSVVRHLVPKELLGSKPCQRALRRSIHSFVGLRRYEQMSVHQAMQGLPVSGLPAFQAPAPTGSTVAAGRTSVPASQAAAQQRMVALWVKWLMGSLVVPLIRAHFYCTETQAYRQQVFYYRKPVWVRLRQQTMGELREFLYRPMTNRQAQQCLQARQLGVATLRLLPKRTGMRPIANLGKSSVVVFRGAPAQRVGSKRGRRTRAKLLFKPVNTILQNVYQVLKHEAHAQPLSLGGSVFSYNDAYRRLHPFLRHWRAAAEASGTAPTAYIVSVDVAKAFDNVNVEKLLSIVELLLQRPDYLVVKYAEVMPSLSTVRNAYRRVATNAAGAFAGFPQYAASMAREHSQRVFTDQVVYQKVERGSVVGLLREHVRRNLVRIGRQWHYQAQGIPQGSTLSSILCSLFLAHLEAAHLIPLMPRNALVHRPGASQASASTFGLTGLAHAAGSSDAHGSPAGMPSSADDQPAAGVHTQSRPGSQDAQLGTGVPWDRHAHNRLPSLLIRLIDDFLFITPSRSAAEALALRLLQGFPDYGISINPAKTRLNLDLHIGGRALERNEYHTADGCAFIRWCGLLINTRTLEMQADYTRYVGEHLASTLTLPLVKNAGQQLAAKLCAYMRPKCHPLLIDTTINSAATVRLNIYQAFLLAAMKFHCHVASMPMGPAGDARPFYTVIYTALNYMSALVRKRVQSARRRLHMDCRCCISHCQIKWLGLHAFRKVLGKKQSSYRLLLKRLDGDLAAPGFRHLASHLASVVDPCRSSTFDNILY</sequence>
<evidence type="ECO:0000256" key="10">
    <source>
        <dbReference type="ARBA" id="ARBA00022918"/>
    </source>
</evidence>
<feature type="compositionally biased region" description="Polar residues" evidence="14">
    <location>
        <begin position="803"/>
        <end position="814"/>
    </location>
</feature>
<feature type="domain" description="Reverse transcriptase" evidence="15">
    <location>
        <begin position="482"/>
        <end position="907"/>
    </location>
</feature>
<evidence type="ECO:0000256" key="9">
    <source>
        <dbReference type="ARBA" id="ARBA00022895"/>
    </source>
</evidence>
<organism evidence="16 17">
    <name type="scientific">[Myrmecia] bisecta</name>
    <dbReference type="NCBI Taxonomy" id="41462"/>
    <lineage>
        <taxon>Eukaryota</taxon>
        <taxon>Viridiplantae</taxon>
        <taxon>Chlorophyta</taxon>
        <taxon>core chlorophytes</taxon>
        <taxon>Trebouxiophyceae</taxon>
        <taxon>Trebouxiales</taxon>
        <taxon>Trebouxiaceae</taxon>
        <taxon>Myrmecia</taxon>
    </lineage>
</organism>
<keyword evidence="10 13" id="KW-0695">RNA-directed DNA polymerase</keyword>
<feature type="region of interest" description="Disordered" evidence="14">
    <location>
        <begin position="133"/>
        <end position="168"/>
    </location>
</feature>
<dbReference type="GO" id="GO:0070034">
    <property type="term" value="F:telomerase RNA binding"/>
    <property type="evidence" value="ECO:0007669"/>
    <property type="project" value="TreeGrafter"/>
</dbReference>
<dbReference type="Proteomes" id="UP001489004">
    <property type="component" value="Unassembled WGS sequence"/>
</dbReference>
<dbReference type="PROSITE" id="PS50878">
    <property type="entry name" value="RT_POL"/>
    <property type="match status" value="1"/>
</dbReference>
<feature type="region of interest" description="Disordered" evidence="14">
    <location>
        <begin position="778"/>
        <end position="821"/>
    </location>
</feature>
<keyword evidence="9 13" id="KW-0779">Telomere</keyword>
<dbReference type="GO" id="GO:0000333">
    <property type="term" value="C:telomerase catalytic core complex"/>
    <property type="evidence" value="ECO:0007669"/>
    <property type="project" value="TreeGrafter"/>
</dbReference>
<dbReference type="EMBL" id="JALJOR010000004">
    <property type="protein sequence ID" value="KAK9817956.1"/>
    <property type="molecule type" value="Genomic_DNA"/>
</dbReference>
<dbReference type="InterPro" id="IPR003545">
    <property type="entry name" value="Telomerase_RT"/>
</dbReference>
<feature type="compositionally biased region" description="Low complexity" evidence="14">
    <location>
        <begin position="139"/>
        <end position="161"/>
    </location>
</feature>
<keyword evidence="8 13" id="KW-0460">Magnesium</keyword>
<dbReference type="InterPro" id="IPR021891">
    <property type="entry name" value="Telomerase_RBD"/>
</dbReference>
<dbReference type="Pfam" id="PF21399">
    <property type="entry name" value="TERT_C"/>
    <property type="match status" value="1"/>
</dbReference>
<evidence type="ECO:0000256" key="3">
    <source>
        <dbReference type="ARBA" id="ARBA00016182"/>
    </source>
</evidence>
<comment type="function">
    <text evidence="13">Telomerase is a ribonucleoprotein enzyme essential for the replication of chromosome termini in most eukaryotes. It elongates telomeres. It is a reverse transcriptase that adds simple sequence repeats to chromosome ends by copying a template sequence within the RNA component of the enzyme.</text>
</comment>
<comment type="similarity">
    <text evidence="1 13">Belongs to the reverse transcriptase family. Telomerase subfamily.</text>
</comment>
<comment type="catalytic activity">
    <reaction evidence="12 13">
        <text>DNA(n) + a 2'-deoxyribonucleoside 5'-triphosphate = DNA(n+1) + diphosphate</text>
        <dbReference type="Rhea" id="RHEA:22508"/>
        <dbReference type="Rhea" id="RHEA-COMP:17339"/>
        <dbReference type="Rhea" id="RHEA-COMP:17340"/>
        <dbReference type="ChEBI" id="CHEBI:33019"/>
        <dbReference type="ChEBI" id="CHEBI:61560"/>
        <dbReference type="ChEBI" id="CHEBI:173112"/>
        <dbReference type="EC" id="2.7.7.49"/>
    </reaction>
</comment>
<evidence type="ECO:0000256" key="6">
    <source>
        <dbReference type="ARBA" id="ARBA00022695"/>
    </source>
</evidence>
<evidence type="ECO:0000256" key="12">
    <source>
        <dbReference type="ARBA" id="ARBA00048173"/>
    </source>
</evidence>
<keyword evidence="6 13" id="KW-0548">Nucleotidyltransferase</keyword>
<dbReference type="SMART" id="SM00975">
    <property type="entry name" value="Telomerase_RBD"/>
    <property type="match status" value="1"/>
</dbReference>
<proteinExistence type="inferred from homology"/>
<evidence type="ECO:0000256" key="4">
    <source>
        <dbReference type="ARBA" id="ARBA00022454"/>
    </source>
</evidence>
<dbReference type="GO" id="GO:0046872">
    <property type="term" value="F:metal ion binding"/>
    <property type="evidence" value="ECO:0007669"/>
    <property type="project" value="UniProtKB-KW"/>
</dbReference>
<dbReference type="Gene3D" id="3.30.70.2630">
    <property type="match status" value="1"/>
</dbReference>
<gene>
    <name evidence="16" type="ORF">WJX72_004857</name>
</gene>
<dbReference type="GO" id="GO:0000781">
    <property type="term" value="C:chromosome, telomeric region"/>
    <property type="evidence" value="ECO:0007669"/>
    <property type="project" value="UniProtKB-SubCell"/>
</dbReference>
<dbReference type="Gene3D" id="1.10.357.90">
    <property type="match status" value="1"/>
</dbReference>
<keyword evidence="11 13" id="KW-0539">Nucleus</keyword>
<evidence type="ECO:0000256" key="13">
    <source>
        <dbReference type="RuleBase" id="RU365061"/>
    </source>
</evidence>
<evidence type="ECO:0000256" key="2">
    <source>
        <dbReference type="ARBA" id="ARBA00012493"/>
    </source>
</evidence>
<accession>A0AAW1Q7N9</accession>
<dbReference type="GO" id="GO:0007004">
    <property type="term" value="P:telomere maintenance via telomerase"/>
    <property type="evidence" value="ECO:0007669"/>
    <property type="project" value="TreeGrafter"/>
</dbReference>
<keyword evidence="4 13" id="KW-0158">Chromosome</keyword>
<keyword evidence="7 13" id="KW-0479">Metal-binding</keyword>
<evidence type="ECO:0000313" key="16">
    <source>
        <dbReference type="EMBL" id="KAK9817956.1"/>
    </source>
</evidence>
<dbReference type="PANTHER" id="PTHR12066">
    <property type="entry name" value="TELOMERASE REVERSE TRANSCRIPTASE"/>
    <property type="match status" value="1"/>
</dbReference>
<evidence type="ECO:0000256" key="14">
    <source>
        <dbReference type="SAM" id="MobiDB-lite"/>
    </source>
</evidence>
<evidence type="ECO:0000256" key="8">
    <source>
        <dbReference type="ARBA" id="ARBA00022842"/>
    </source>
</evidence>
<feature type="compositionally biased region" description="Low complexity" evidence="14">
    <location>
        <begin position="778"/>
        <end position="789"/>
    </location>
</feature>
<reference evidence="16 17" key="1">
    <citation type="journal article" date="2024" name="Nat. Commun.">
        <title>Phylogenomics reveals the evolutionary origins of lichenization in chlorophyte algae.</title>
        <authorList>
            <person name="Puginier C."/>
            <person name="Libourel C."/>
            <person name="Otte J."/>
            <person name="Skaloud P."/>
            <person name="Haon M."/>
            <person name="Grisel S."/>
            <person name="Petersen M."/>
            <person name="Berrin J.G."/>
            <person name="Delaux P.M."/>
            <person name="Dal Grande F."/>
            <person name="Keller J."/>
        </authorList>
    </citation>
    <scope>NUCLEOTIDE SEQUENCE [LARGE SCALE GENOMIC DNA]</scope>
    <source>
        <strain evidence="16 17">SAG 2043</strain>
    </source>
</reference>
<dbReference type="InterPro" id="IPR049915">
    <property type="entry name" value="TERT_TEN"/>
</dbReference>
<dbReference type="AlphaFoldDB" id="A0AAW1Q7N9"/>
<dbReference type="Pfam" id="PF12009">
    <property type="entry name" value="Telomerase_RBD"/>
    <property type="match status" value="1"/>
</dbReference>
<comment type="caution">
    <text evidence="16">The sequence shown here is derived from an EMBL/GenBank/DDBJ whole genome shotgun (WGS) entry which is preliminary data.</text>
</comment>
<comment type="subcellular location">
    <subcellularLocation>
        <location evidence="13">Nucleus</location>
    </subcellularLocation>
    <subcellularLocation>
        <location evidence="13">Chromosome</location>
        <location evidence="13">Telomere</location>
    </subcellularLocation>
</comment>
<dbReference type="CDD" id="cd01648">
    <property type="entry name" value="TERT"/>
    <property type="match status" value="1"/>
</dbReference>
<evidence type="ECO:0000313" key="17">
    <source>
        <dbReference type="Proteomes" id="UP001489004"/>
    </source>
</evidence>
<name>A0AAW1Q7N9_9CHLO</name>
<dbReference type="PRINTS" id="PR01365">
    <property type="entry name" value="TELOMERASERT"/>
</dbReference>